<dbReference type="Proteomes" id="UP000245884">
    <property type="component" value="Unassembled WGS sequence"/>
</dbReference>
<dbReference type="GeneID" id="37025202"/>
<keyword evidence="3" id="KW-1185">Reference proteome</keyword>
<gene>
    <name evidence="2" type="ORF">BDZ90DRAFT_131274</name>
</gene>
<reference evidence="2 3" key="1">
    <citation type="journal article" date="2018" name="Mol. Biol. Evol.">
        <title>Broad Genomic Sampling Reveals a Smut Pathogenic Ancestry of the Fungal Clade Ustilaginomycotina.</title>
        <authorList>
            <person name="Kijpornyongpan T."/>
            <person name="Mondo S.J."/>
            <person name="Barry K."/>
            <person name="Sandor L."/>
            <person name="Lee J."/>
            <person name="Lipzen A."/>
            <person name="Pangilinan J."/>
            <person name="LaButti K."/>
            <person name="Hainaut M."/>
            <person name="Henrissat B."/>
            <person name="Grigoriev I.V."/>
            <person name="Spatafora J.W."/>
            <person name="Aime M.C."/>
        </authorList>
    </citation>
    <scope>NUCLEOTIDE SEQUENCE [LARGE SCALE GENOMIC DNA]</scope>
    <source>
        <strain evidence="2 3">MCA 5214</strain>
    </source>
</reference>
<dbReference type="EMBL" id="KZ819664">
    <property type="protein sequence ID" value="PWN28800.1"/>
    <property type="molecule type" value="Genomic_DNA"/>
</dbReference>
<dbReference type="AlphaFoldDB" id="A0A316UU22"/>
<feature type="region of interest" description="Disordered" evidence="1">
    <location>
        <begin position="94"/>
        <end position="118"/>
    </location>
</feature>
<evidence type="ECO:0000313" key="2">
    <source>
        <dbReference type="EMBL" id="PWN28800.1"/>
    </source>
</evidence>
<sequence length="118" mass="12691">MWCGPTEDLPLRVLSKGSSPTKKKANACTICELLSPDLVHTTASLHEAPLWTRSGSRQCFAPRLMIKEEARPAIAGLLLTFAGHTIAMSPLARTGSSTDTIRSVPRFNDGLSRQTTAA</sequence>
<proteinExistence type="predicted"/>
<protein>
    <submittedName>
        <fullName evidence="2">Uncharacterized protein</fullName>
    </submittedName>
</protein>
<organism evidence="2 3">
    <name type="scientific">Jaminaea rosea</name>
    <dbReference type="NCBI Taxonomy" id="1569628"/>
    <lineage>
        <taxon>Eukaryota</taxon>
        <taxon>Fungi</taxon>
        <taxon>Dikarya</taxon>
        <taxon>Basidiomycota</taxon>
        <taxon>Ustilaginomycotina</taxon>
        <taxon>Exobasidiomycetes</taxon>
        <taxon>Microstromatales</taxon>
        <taxon>Microstromatales incertae sedis</taxon>
        <taxon>Jaminaea</taxon>
    </lineage>
</organism>
<accession>A0A316UU22</accession>
<dbReference type="RefSeq" id="XP_025363412.1">
    <property type="nucleotide sequence ID" value="XM_025503379.1"/>
</dbReference>
<evidence type="ECO:0000313" key="3">
    <source>
        <dbReference type="Proteomes" id="UP000245884"/>
    </source>
</evidence>
<name>A0A316UU22_9BASI</name>
<evidence type="ECO:0000256" key="1">
    <source>
        <dbReference type="SAM" id="MobiDB-lite"/>
    </source>
</evidence>